<dbReference type="PANTHER" id="PTHR47766:SF1">
    <property type="entry name" value="PROTEIN EFR3"/>
    <property type="match status" value="1"/>
</dbReference>
<feature type="region of interest" description="Disordered" evidence="2">
    <location>
        <begin position="932"/>
        <end position="1006"/>
    </location>
</feature>
<dbReference type="InterPro" id="IPR039786">
    <property type="entry name" value="EFR3"/>
</dbReference>
<comment type="similarity">
    <text evidence="1">Belongs to the EFR3 family.</text>
</comment>
<comment type="caution">
    <text evidence="3">The sequence shown here is derived from an EMBL/GenBank/DDBJ whole genome shotgun (WGS) entry which is preliminary data.</text>
</comment>
<gene>
    <name evidence="3" type="ORF">EDB92DRAFT_942380</name>
</gene>
<dbReference type="InterPro" id="IPR049150">
    <property type="entry name" value="EFR3_HEAT-like_rpt"/>
</dbReference>
<feature type="region of interest" description="Disordered" evidence="2">
    <location>
        <begin position="615"/>
        <end position="662"/>
    </location>
</feature>
<organism evidence="3 4">
    <name type="scientific">Lactarius akahatsu</name>
    <dbReference type="NCBI Taxonomy" id="416441"/>
    <lineage>
        <taxon>Eukaryota</taxon>
        <taxon>Fungi</taxon>
        <taxon>Dikarya</taxon>
        <taxon>Basidiomycota</taxon>
        <taxon>Agaricomycotina</taxon>
        <taxon>Agaricomycetes</taxon>
        <taxon>Russulales</taxon>
        <taxon>Russulaceae</taxon>
        <taxon>Lactarius</taxon>
    </lineage>
</organism>
<accession>A0AAD4LPB6</accession>
<name>A0AAD4LPB6_9AGAM</name>
<evidence type="ECO:0000313" key="4">
    <source>
        <dbReference type="Proteomes" id="UP001201163"/>
    </source>
</evidence>
<dbReference type="GO" id="GO:0072659">
    <property type="term" value="P:protein localization to plasma membrane"/>
    <property type="evidence" value="ECO:0007669"/>
    <property type="project" value="InterPro"/>
</dbReference>
<proteinExistence type="inferred from homology"/>
<feature type="compositionally biased region" description="Polar residues" evidence="2">
    <location>
        <begin position="471"/>
        <end position="485"/>
    </location>
</feature>
<sequence>MHLLFTPNHVQLITACYPPSASLLTSGPDYRPNAQELSRLTYYAANKPGKINKLSSELEKRIKVECRKAHSNNPRSRASLLISLSIFKALATECRRDISLLTPSLLASIGTVLSTFPSDIEVSAKAANLFKAWTTFTDGRLVGVDQTVTKDYLSILERFCRMSRAISSSGDSEFTNRTRLVGLAALTGVVTSEALYSSSTFKTQVSTLVPAVLSSLQEVELSVLEDEQKPLSPYLDEFRTRPVGERRAASIHLHIDGERGPSRTDVSNACLRALSYLFDHSSGGQVAFVIQAAMTSLDEIKGWEKVDHCRWFAGKATEWTQYQFRDAIPTHLIERLKREQDVPTTTAPHIALAAMITTVFTSPTPLVMSTSDVISNLITLVLRRAAINPTDSLLLALTECIGALGTHVYYADQIHDLASELISRLLTADATGLPGRISSDKSRSQALRALIAGLVGLMRTPTRRVDHRQGGETSRLGQGTSSNGQKVADQPARTSYERADGEAHLTNRAKISPETWQDTLNFICDADFPVRTDYANALLVYLESEISTRGEYIDGDGVMRNRPLAVSQVQQAGNMMAVLHGDESTRFLHATYVYLYILATSPVFYDSARTPSSARSTIHEDSAPINVIPATPGASHEAVGDTEGHSSPARSQHARPSLSLPARTRKQSLVRRMISRLPSRITPTSPPLATASDYRNIASILAKIHEHLPIRGLLAGVPFLVALSSVAHVDDSTDPVSLGRVWAIREVISRTWLVLGRTWDCSELTELAERALSSMPAPSYLPTEAVQALGRLTEPEIPVQILPSNQVDGAHGAWSGVDPEAALGLLASSKNILDATGMDSEVLRKRFAAPWTAESALRDSTEPQSNYDPLRRDGISPHLRLAPALMHIENLSLQSLARSTRGVGVTDLRDALEGRSSMSNPALVNKAPSLSTLDHTSTHADGPAKPVRTRSQKSKAVGGPSEVREMLSKLHIGKPANGSNLLRASFPGLQRQEPRKPSTLVPPYKS</sequence>
<dbReference type="Pfam" id="PF21072">
    <property type="entry name" value="EFR3"/>
    <property type="match status" value="1"/>
</dbReference>
<evidence type="ECO:0000313" key="3">
    <source>
        <dbReference type="EMBL" id="KAH8999220.1"/>
    </source>
</evidence>
<keyword evidence="4" id="KW-1185">Reference proteome</keyword>
<dbReference type="Proteomes" id="UP001201163">
    <property type="component" value="Unassembled WGS sequence"/>
</dbReference>
<evidence type="ECO:0000256" key="2">
    <source>
        <dbReference type="SAM" id="MobiDB-lite"/>
    </source>
</evidence>
<protein>
    <recommendedName>
        <fullName evidence="5">Protein EFR3</fullName>
    </recommendedName>
</protein>
<reference evidence="3" key="1">
    <citation type="submission" date="2022-01" db="EMBL/GenBank/DDBJ databases">
        <title>Comparative genomics reveals a dynamic genome evolution in the ectomycorrhizal milk-cap (Lactarius) mushrooms.</title>
        <authorList>
            <consortium name="DOE Joint Genome Institute"/>
            <person name="Lebreton A."/>
            <person name="Tang N."/>
            <person name="Kuo A."/>
            <person name="LaButti K."/>
            <person name="Drula E."/>
            <person name="Barry K."/>
            <person name="Clum A."/>
            <person name="Lipzen A."/>
            <person name="Mousain D."/>
            <person name="Ng V."/>
            <person name="Wang R."/>
            <person name="Wang X."/>
            <person name="Dai Y."/>
            <person name="Henrissat B."/>
            <person name="Grigoriev I.V."/>
            <person name="Guerin-Laguette A."/>
            <person name="Yu F."/>
            <person name="Martin F.M."/>
        </authorList>
    </citation>
    <scope>NUCLEOTIDE SEQUENCE</scope>
    <source>
        <strain evidence="3">QP</strain>
    </source>
</reference>
<evidence type="ECO:0008006" key="5">
    <source>
        <dbReference type="Google" id="ProtNLM"/>
    </source>
</evidence>
<dbReference type="PANTHER" id="PTHR47766">
    <property type="entry name" value="PROTEIN EFR3"/>
    <property type="match status" value="1"/>
</dbReference>
<dbReference type="EMBL" id="JAKELL010000004">
    <property type="protein sequence ID" value="KAH8999220.1"/>
    <property type="molecule type" value="Genomic_DNA"/>
</dbReference>
<feature type="region of interest" description="Disordered" evidence="2">
    <location>
        <begin position="462"/>
        <end position="496"/>
    </location>
</feature>
<dbReference type="AlphaFoldDB" id="A0AAD4LPB6"/>
<evidence type="ECO:0000256" key="1">
    <source>
        <dbReference type="ARBA" id="ARBA00010216"/>
    </source>
</evidence>